<sequence length="287" mass="30671">MPPVVLSVQSHVAYGHAGNSAAVFPLQRLGIEAVPVHTVQFSNHTGYGAFRGQVFDAQHLQDIFVGLEERGILGRIDAVLSGYMGDASIGDAIVAIADRVRQRNPKARYLCDPVFGDVGRGIFVRPGIPEYHRTHTLPAADIITPNQFEFEQLMGGAPLQSIAHTLEVARSYINGSAKTVIITSVMTPDVPSGTLATLAITGEHAWTVYTPVIERQPLPNGMGDTFSAILLARLLLGESLPHALAHATSSLFALVHATCDGSRDLPLVAAQAEIVAPSRPFDVMVID</sequence>
<keyword evidence="8" id="KW-1185">Reference proteome</keyword>
<feature type="domain" description="Pyridoxamine kinase/Phosphomethylpyrimidine kinase" evidence="6">
    <location>
        <begin position="76"/>
        <end position="251"/>
    </location>
</feature>
<name>A0A0U1Q0T5_9BURK</name>
<evidence type="ECO:0000313" key="8">
    <source>
        <dbReference type="Proteomes" id="UP000050580"/>
    </source>
</evidence>
<reference evidence="7 8" key="1">
    <citation type="submission" date="2015-05" db="EMBL/GenBank/DDBJ databases">
        <title>Draft genome sequence of Lampropedia sp. CT6, isolated from the microbial mat of a hot water spring, located at Manikaran, India.</title>
        <authorList>
            <person name="Tripathi C."/>
            <person name="Rani P."/>
            <person name="Mahato N.K."/>
            <person name="Lal R."/>
        </authorList>
    </citation>
    <scope>NUCLEOTIDE SEQUENCE [LARGE SCALE GENOMIC DNA]</scope>
    <source>
        <strain evidence="7 8">CT6</strain>
    </source>
</reference>
<proteinExistence type="predicted"/>
<keyword evidence="5" id="KW-0067">ATP-binding</keyword>
<dbReference type="InterPro" id="IPR013749">
    <property type="entry name" value="PM/HMP-P_kinase-1"/>
</dbReference>
<dbReference type="Proteomes" id="UP000050580">
    <property type="component" value="Unassembled WGS sequence"/>
</dbReference>
<dbReference type="Pfam" id="PF08543">
    <property type="entry name" value="Phos_pyr_kin"/>
    <property type="match status" value="1"/>
</dbReference>
<gene>
    <name evidence="7" type="ORF">AAV94_05600</name>
</gene>
<dbReference type="AlphaFoldDB" id="A0A0U1Q0T5"/>
<dbReference type="PATRIC" id="fig|1610491.3.peg.1191"/>
<dbReference type="RefSeq" id="WP_046741428.1">
    <property type="nucleotide sequence ID" value="NZ_LBNQ01000020.1"/>
</dbReference>
<keyword evidence="4 7" id="KW-0418">Kinase</keyword>
<accession>A0A0U1Q0T5</accession>
<dbReference type="NCBIfam" id="NF004398">
    <property type="entry name" value="PRK05756.1"/>
    <property type="match status" value="1"/>
</dbReference>
<dbReference type="EC" id="2.7.1.35" evidence="1"/>
<dbReference type="NCBIfam" id="TIGR00687">
    <property type="entry name" value="pyridox_kin"/>
    <property type="match status" value="1"/>
</dbReference>
<dbReference type="GO" id="GO:0009443">
    <property type="term" value="P:pyridoxal 5'-phosphate salvage"/>
    <property type="evidence" value="ECO:0007669"/>
    <property type="project" value="InterPro"/>
</dbReference>
<dbReference type="Gene3D" id="3.40.1190.20">
    <property type="match status" value="1"/>
</dbReference>
<evidence type="ECO:0000313" key="7">
    <source>
        <dbReference type="EMBL" id="KKW68367.1"/>
    </source>
</evidence>
<organism evidence="7 8">
    <name type="scientific">Lampropedia cohaerens</name>
    <dbReference type="NCBI Taxonomy" id="1610491"/>
    <lineage>
        <taxon>Bacteria</taxon>
        <taxon>Pseudomonadati</taxon>
        <taxon>Pseudomonadota</taxon>
        <taxon>Betaproteobacteria</taxon>
        <taxon>Burkholderiales</taxon>
        <taxon>Comamonadaceae</taxon>
        <taxon>Lampropedia</taxon>
    </lineage>
</organism>
<evidence type="ECO:0000256" key="3">
    <source>
        <dbReference type="ARBA" id="ARBA00022741"/>
    </source>
</evidence>
<keyword evidence="2" id="KW-0808">Transferase</keyword>
<keyword evidence="3" id="KW-0547">Nucleotide-binding</keyword>
<dbReference type="GO" id="GO:0008478">
    <property type="term" value="F:pyridoxal kinase activity"/>
    <property type="evidence" value="ECO:0007669"/>
    <property type="project" value="UniProtKB-EC"/>
</dbReference>
<evidence type="ECO:0000256" key="1">
    <source>
        <dbReference type="ARBA" id="ARBA00012104"/>
    </source>
</evidence>
<dbReference type="GO" id="GO:0005524">
    <property type="term" value="F:ATP binding"/>
    <property type="evidence" value="ECO:0007669"/>
    <property type="project" value="UniProtKB-KW"/>
</dbReference>
<dbReference type="PANTHER" id="PTHR10534">
    <property type="entry name" value="PYRIDOXAL KINASE"/>
    <property type="match status" value="1"/>
</dbReference>
<dbReference type="InterPro" id="IPR004625">
    <property type="entry name" value="PyrdxlKinase"/>
</dbReference>
<dbReference type="CDD" id="cd01173">
    <property type="entry name" value="pyridoxal_pyridoxamine_kinase"/>
    <property type="match status" value="1"/>
</dbReference>
<evidence type="ECO:0000256" key="4">
    <source>
        <dbReference type="ARBA" id="ARBA00022777"/>
    </source>
</evidence>
<dbReference type="SUPFAM" id="SSF53613">
    <property type="entry name" value="Ribokinase-like"/>
    <property type="match status" value="1"/>
</dbReference>
<evidence type="ECO:0000256" key="5">
    <source>
        <dbReference type="ARBA" id="ARBA00022840"/>
    </source>
</evidence>
<evidence type="ECO:0000259" key="6">
    <source>
        <dbReference type="Pfam" id="PF08543"/>
    </source>
</evidence>
<dbReference type="STRING" id="1610491.AAV94_05600"/>
<evidence type="ECO:0000256" key="2">
    <source>
        <dbReference type="ARBA" id="ARBA00022679"/>
    </source>
</evidence>
<dbReference type="PANTHER" id="PTHR10534:SF2">
    <property type="entry name" value="PYRIDOXAL KINASE"/>
    <property type="match status" value="1"/>
</dbReference>
<dbReference type="GO" id="GO:0005829">
    <property type="term" value="C:cytosol"/>
    <property type="evidence" value="ECO:0007669"/>
    <property type="project" value="TreeGrafter"/>
</dbReference>
<protein>
    <recommendedName>
        <fullName evidence="1">pyridoxal kinase</fullName>
        <ecNumber evidence="1">2.7.1.35</ecNumber>
    </recommendedName>
</protein>
<dbReference type="InterPro" id="IPR029056">
    <property type="entry name" value="Ribokinase-like"/>
</dbReference>
<comment type="caution">
    <text evidence="7">The sequence shown here is derived from an EMBL/GenBank/DDBJ whole genome shotgun (WGS) entry which is preliminary data.</text>
</comment>
<dbReference type="EMBL" id="LBNQ01000020">
    <property type="protein sequence ID" value="KKW68367.1"/>
    <property type="molecule type" value="Genomic_DNA"/>
</dbReference>